<dbReference type="Pfam" id="PF00006">
    <property type="entry name" value="ATP-synt_ab"/>
    <property type="match status" value="1"/>
</dbReference>
<evidence type="ECO:0000256" key="8">
    <source>
        <dbReference type="ARBA" id="ARBA00022967"/>
    </source>
</evidence>
<keyword evidence="10 15" id="KW-0472">Membrane</keyword>
<keyword evidence="9 15" id="KW-0406">Ion transport</keyword>
<evidence type="ECO:0000259" key="16">
    <source>
        <dbReference type="SMART" id="SM00382"/>
    </source>
</evidence>
<evidence type="ECO:0000256" key="1">
    <source>
        <dbReference type="ARBA" id="ARBA00004370"/>
    </source>
</evidence>
<feature type="domain" description="AAA+ ATPase" evidence="16">
    <location>
        <begin position="144"/>
        <end position="341"/>
    </location>
</feature>
<evidence type="ECO:0000256" key="2">
    <source>
        <dbReference type="ARBA" id="ARBA00008936"/>
    </source>
</evidence>
<sequence>MAEKKAGRVSQVIGAVVDVVFDGHLPAILNALETTNNGQRLVLEVAQHLGENAVRTIAMDTTEGLVRGAEVIDLGTAITVPVGEETLGRIMNVIGEPIDEAGPVGSSVKREIHQEAPAFAEQNPESTVLVTGIKVVDLIAPYARGGKIGLMGGAGVGKTVLIQELINNVAKAHGGYSVFAGVGERTREGNDLYYEMIESGVNKNPAENGGSAAGSKCALVFGQMNEPPGARARVALTGLTIAEDFRDKGQDVLFFVDNIFRFTQAGAEMSALLGRIPSAVGYQPTLATDMGQMQERITTTNKGSITSVQAVYVPADDLTDPAPATSFAHFDAVTVLNRAISEKGIYPAVDPLASNSRILDPLVVGDEHYQVARRVQEVLQKYKALQDIIAILGMDELSEEDKLVVARARKVERFMSQPFDVAEVFTGTPGVFVSLEDTIKGFKGLVAGEYDHLPEGAFYMVGTIEDAVKKAQKLAAQAA</sequence>
<dbReference type="GO" id="GO:0005524">
    <property type="term" value="F:ATP binding"/>
    <property type="evidence" value="ECO:0007669"/>
    <property type="project" value="UniProtKB-UniRule"/>
</dbReference>
<dbReference type="GO" id="GO:0045259">
    <property type="term" value="C:proton-transporting ATP synthase complex"/>
    <property type="evidence" value="ECO:0007669"/>
    <property type="project" value="UniProtKB-KW"/>
</dbReference>
<evidence type="ECO:0000256" key="13">
    <source>
        <dbReference type="ARBA" id="ARBA00052325"/>
    </source>
</evidence>
<dbReference type="InterPro" id="IPR003593">
    <property type="entry name" value="AAA+_ATPase"/>
</dbReference>
<dbReference type="CDD" id="cd01133">
    <property type="entry name" value="F1-ATPase_beta_CD"/>
    <property type="match status" value="1"/>
</dbReference>
<comment type="catalytic activity">
    <reaction evidence="15">
        <text>ATP + H2O + 4 H(+)(in) = ADP + phosphate + 5 H(+)(out)</text>
        <dbReference type="Rhea" id="RHEA:57720"/>
        <dbReference type="ChEBI" id="CHEBI:15377"/>
        <dbReference type="ChEBI" id="CHEBI:15378"/>
        <dbReference type="ChEBI" id="CHEBI:30616"/>
        <dbReference type="ChEBI" id="CHEBI:43474"/>
        <dbReference type="ChEBI" id="CHEBI:456216"/>
        <dbReference type="EC" id="7.1.2.2"/>
    </reaction>
</comment>
<comment type="catalytic activity">
    <reaction evidence="13">
        <text>4 Na(+)(in) + ATP + H2O = 4 Na(+)(out) + ADP + phosphate + H(+)</text>
        <dbReference type="Rhea" id="RHEA:58156"/>
        <dbReference type="ChEBI" id="CHEBI:15377"/>
        <dbReference type="ChEBI" id="CHEBI:15378"/>
        <dbReference type="ChEBI" id="CHEBI:29101"/>
        <dbReference type="ChEBI" id="CHEBI:30616"/>
        <dbReference type="ChEBI" id="CHEBI:43474"/>
        <dbReference type="ChEBI" id="CHEBI:456216"/>
        <dbReference type="EC" id="7.2.2.1"/>
    </reaction>
</comment>
<dbReference type="Gene3D" id="1.10.1140.10">
    <property type="entry name" value="Bovine Mitochondrial F1-atpase, Atp Synthase Beta Chain, Chain D, domain 3"/>
    <property type="match status" value="1"/>
</dbReference>
<organism evidence="17 18">
    <name type="scientific">Devosia litorisediminis</name>
    <dbReference type="NCBI Taxonomy" id="2829817"/>
    <lineage>
        <taxon>Bacteria</taxon>
        <taxon>Pseudomonadati</taxon>
        <taxon>Pseudomonadota</taxon>
        <taxon>Alphaproteobacteria</taxon>
        <taxon>Hyphomicrobiales</taxon>
        <taxon>Devosiaceae</taxon>
        <taxon>Devosia</taxon>
    </lineage>
</organism>
<name>A0A942E8V6_9HYPH</name>
<keyword evidence="5 15" id="KW-0547">Nucleotide-binding</keyword>
<protein>
    <recommendedName>
        <fullName evidence="15">ATP synthase subunit beta</fullName>
        <ecNumber evidence="15">7.1.2.2</ecNumber>
    </recommendedName>
    <alternativeName>
        <fullName evidence="15">ATP synthase F1 sector subunit beta</fullName>
    </alternativeName>
    <alternativeName>
        <fullName evidence="15">F-ATPase subunit beta</fullName>
    </alternativeName>
</protein>
<keyword evidence="8 15" id="KW-1278">Translocase</keyword>
<dbReference type="SUPFAM" id="SSF47917">
    <property type="entry name" value="C-terminal domain of alpha and beta subunits of F1 ATP synthase"/>
    <property type="match status" value="1"/>
</dbReference>
<dbReference type="InterPro" id="IPR024034">
    <property type="entry name" value="ATPase_F1/V1_b/a_C"/>
</dbReference>
<evidence type="ECO:0000256" key="9">
    <source>
        <dbReference type="ARBA" id="ARBA00023065"/>
    </source>
</evidence>
<keyword evidence="11 15" id="KW-0139">CF(1)</keyword>
<dbReference type="InterPro" id="IPR005722">
    <property type="entry name" value="ATP_synth_F1_bsu"/>
</dbReference>
<dbReference type="InterPro" id="IPR000194">
    <property type="entry name" value="ATPase_F1/V1/A1_a/bsu_nucl-bd"/>
</dbReference>
<evidence type="ECO:0000256" key="5">
    <source>
        <dbReference type="ARBA" id="ARBA00022741"/>
    </source>
</evidence>
<evidence type="ECO:0000256" key="3">
    <source>
        <dbReference type="ARBA" id="ARBA00022448"/>
    </source>
</evidence>
<evidence type="ECO:0000256" key="4">
    <source>
        <dbReference type="ARBA" id="ARBA00022519"/>
    </source>
</evidence>
<dbReference type="SUPFAM" id="SSF52540">
    <property type="entry name" value="P-loop containing nucleoside triphosphate hydrolases"/>
    <property type="match status" value="1"/>
</dbReference>
<dbReference type="PANTHER" id="PTHR15184:SF71">
    <property type="entry name" value="ATP SYNTHASE SUBUNIT BETA, MITOCHONDRIAL"/>
    <property type="match status" value="1"/>
</dbReference>
<dbReference type="GO" id="GO:0005886">
    <property type="term" value="C:plasma membrane"/>
    <property type="evidence" value="ECO:0007669"/>
    <property type="project" value="UniProtKB-SubCell"/>
</dbReference>
<dbReference type="EC" id="7.1.2.2" evidence="15"/>
<evidence type="ECO:0000256" key="12">
    <source>
        <dbReference type="ARBA" id="ARBA00023310"/>
    </source>
</evidence>
<dbReference type="Pfam" id="PF02874">
    <property type="entry name" value="ATP-synt_ab_N"/>
    <property type="match status" value="1"/>
</dbReference>
<dbReference type="NCBIfam" id="TIGR01039">
    <property type="entry name" value="atpD"/>
    <property type="match status" value="1"/>
</dbReference>
<proteinExistence type="inferred from homology"/>
<reference evidence="17" key="1">
    <citation type="submission" date="2021-04" db="EMBL/GenBank/DDBJ databases">
        <title>Devosia litorisediminis sp. nov., isolated from a sand dune.</title>
        <authorList>
            <person name="Park S."/>
            <person name="Yoon J.-H."/>
        </authorList>
    </citation>
    <scope>NUCLEOTIDE SEQUENCE</scope>
    <source>
        <strain evidence="17">BSSL-BM10</strain>
    </source>
</reference>
<comment type="function">
    <text evidence="15">Produces ATP from ADP in the presence of a proton gradient across the membrane. The catalytic sites are hosted primarily by the beta subunits.</text>
</comment>
<dbReference type="AlphaFoldDB" id="A0A942E8V6"/>
<dbReference type="InterPro" id="IPR055190">
    <property type="entry name" value="ATP-synt_VA_C"/>
</dbReference>
<dbReference type="Proteomes" id="UP000678281">
    <property type="component" value="Unassembled WGS sequence"/>
</dbReference>
<keyword evidence="6 15" id="KW-0375">Hydrogen ion transport</keyword>
<feature type="binding site" evidence="15">
    <location>
        <begin position="152"/>
        <end position="159"/>
    </location>
    <ligand>
        <name>ATP</name>
        <dbReference type="ChEBI" id="CHEBI:30616"/>
    </ligand>
</feature>
<evidence type="ECO:0000313" key="18">
    <source>
        <dbReference type="Proteomes" id="UP000678281"/>
    </source>
</evidence>
<gene>
    <name evidence="15 17" type="primary">atpD</name>
    <name evidence="17" type="ORF">KD146_16165</name>
</gene>
<dbReference type="PROSITE" id="PS00152">
    <property type="entry name" value="ATPASE_ALPHA_BETA"/>
    <property type="match status" value="1"/>
</dbReference>
<dbReference type="FunFam" id="2.40.10.170:FF:000005">
    <property type="entry name" value="ATP synthase subunit beta"/>
    <property type="match status" value="1"/>
</dbReference>
<evidence type="ECO:0000256" key="6">
    <source>
        <dbReference type="ARBA" id="ARBA00022781"/>
    </source>
</evidence>
<comment type="subcellular location">
    <subcellularLocation>
        <location evidence="15">Cell membrane</location>
        <topology evidence="15">Peripheral membrane protein</topology>
    </subcellularLocation>
    <subcellularLocation>
        <location evidence="1">Membrane</location>
    </subcellularLocation>
</comment>
<dbReference type="InterPro" id="IPR020003">
    <property type="entry name" value="ATPase_a/bsu_AS"/>
</dbReference>
<comment type="similarity">
    <text evidence="2 15">Belongs to the ATPase alpha/beta chains family.</text>
</comment>
<dbReference type="Pfam" id="PF22919">
    <property type="entry name" value="ATP-synt_VA_C"/>
    <property type="match status" value="1"/>
</dbReference>
<dbReference type="GO" id="GO:0046933">
    <property type="term" value="F:proton-transporting ATP synthase activity, rotational mechanism"/>
    <property type="evidence" value="ECO:0007669"/>
    <property type="project" value="UniProtKB-UniRule"/>
</dbReference>
<dbReference type="InterPro" id="IPR050053">
    <property type="entry name" value="ATPase_alpha/beta_chains"/>
</dbReference>
<evidence type="ECO:0000256" key="10">
    <source>
        <dbReference type="ARBA" id="ARBA00023136"/>
    </source>
</evidence>
<evidence type="ECO:0000256" key="11">
    <source>
        <dbReference type="ARBA" id="ARBA00023196"/>
    </source>
</evidence>
<dbReference type="PANTHER" id="PTHR15184">
    <property type="entry name" value="ATP SYNTHASE"/>
    <property type="match status" value="1"/>
</dbReference>
<dbReference type="InterPro" id="IPR036121">
    <property type="entry name" value="ATPase_F1/V1/A1_a/bsu_N_sf"/>
</dbReference>
<dbReference type="Gene3D" id="3.40.50.300">
    <property type="entry name" value="P-loop containing nucleotide triphosphate hydrolases"/>
    <property type="match status" value="1"/>
</dbReference>
<keyword evidence="4" id="KW-0997">Cell inner membrane</keyword>
<dbReference type="CDD" id="cd18110">
    <property type="entry name" value="ATP-synt_F1_beta_C"/>
    <property type="match status" value="1"/>
</dbReference>
<dbReference type="SUPFAM" id="SSF50615">
    <property type="entry name" value="N-terminal domain of alpha and beta subunits of F1 ATP synthase"/>
    <property type="match status" value="1"/>
</dbReference>
<keyword evidence="3 15" id="KW-0813">Transport</keyword>
<dbReference type="PIRSF" id="PIRSF039072">
    <property type="entry name" value="ATPase_subunit_beta"/>
    <property type="match status" value="1"/>
</dbReference>
<accession>A0A942E8V6</accession>
<dbReference type="FunFam" id="1.10.1140.10:FF:000001">
    <property type="entry name" value="ATP synthase subunit beta"/>
    <property type="match status" value="1"/>
</dbReference>
<evidence type="ECO:0000256" key="14">
    <source>
        <dbReference type="ARBA" id="ARBA00059242"/>
    </source>
</evidence>
<dbReference type="InterPro" id="IPR004100">
    <property type="entry name" value="ATPase_F1/V1/A1_a/bsu_N"/>
</dbReference>
<evidence type="ECO:0000313" key="17">
    <source>
        <dbReference type="EMBL" id="MBS3850235.1"/>
    </source>
</evidence>
<keyword evidence="7 15" id="KW-0067">ATP-binding</keyword>
<keyword evidence="18" id="KW-1185">Reference proteome</keyword>
<comment type="caution">
    <text evidence="17">The sequence shown here is derived from an EMBL/GenBank/DDBJ whole genome shotgun (WGS) entry which is preliminary data.</text>
</comment>
<dbReference type="GO" id="GO:0046962">
    <property type="term" value="F:sodium-transporting ATPase activity, rotational mechanism"/>
    <property type="evidence" value="ECO:0007669"/>
    <property type="project" value="UniProtKB-EC"/>
</dbReference>
<keyword evidence="15" id="KW-1003">Cell membrane</keyword>
<evidence type="ECO:0000256" key="15">
    <source>
        <dbReference type="HAMAP-Rule" id="MF_01347"/>
    </source>
</evidence>
<dbReference type="FunFam" id="3.40.50.300:FF:000026">
    <property type="entry name" value="ATP synthase subunit beta"/>
    <property type="match status" value="1"/>
</dbReference>
<dbReference type="SMART" id="SM00382">
    <property type="entry name" value="AAA"/>
    <property type="match status" value="1"/>
</dbReference>
<dbReference type="HAMAP" id="MF_01347">
    <property type="entry name" value="ATP_synth_beta_bact"/>
    <property type="match status" value="1"/>
</dbReference>
<evidence type="ECO:0000256" key="7">
    <source>
        <dbReference type="ARBA" id="ARBA00022840"/>
    </source>
</evidence>
<dbReference type="InterPro" id="IPR027417">
    <property type="entry name" value="P-loop_NTPase"/>
</dbReference>
<dbReference type="CDD" id="cd18115">
    <property type="entry name" value="ATP-synt_F1_beta_N"/>
    <property type="match status" value="1"/>
</dbReference>
<keyword evidence="12 15" id="KW-0066">ATP synthesis</keyword>
<dbReference type="Gene3D" id="2.40.10.170">
    <property type="match status" value="1"/>
</dbReference>
<comment type="function">
    <text evidence="14">Produces ATP from ADP in the presence of a sodium ion gradient across the membrane. The beta chain is the catalytic subunit.</text>
</comment>
<dbReference type="EMBL" id="JAGXTP010000003">
    <property type="protein sequence ID" value="MBS3850235.1"/>
    <property type="molecule type" value="Genomic_DNA"/>
</dbReference>